<sequence>MHIDFTLQIDEKKIDLSINSKQCIGEVAKDILRIRKDVLPDYYLSCMQKRTVSAYKTLEEENIKNGDRLVAIRR</sequence>
<comment type="caution">
    <text evidence="1">The sequence shown here is derived from an EMBL/GenBank/DDBJ whole genome shotgun (WGS) entry which is preliminary data.</text>
</comment>
<dbReference type="AlphaFoldDB" id="E6LLI7"/>
<protein>
    <recommendedName>
        <fullName evidence="3">Ubiquitin-like domain-containing protein</fullName>
    </recommendedName>
</protein>
<dbReference type="eggNOG" id="ENOG50346KQ">
    <property type="taxonomic scope" value="Bacteria"/>
</dbReference>
<reference evidence="1 2" key="1">
    <citation type="submission" date="2010-12" db="EMBL/GenBank/DDBJ databases">
        <authorList>
            <person name="Muzny D."/>
            <person name="Qin X."/>
            <person name="Deng J."/>
            <person name="Jiang H."/>
            <person name="Liu Y."/>
            <person name="Qu J."/>
            <person name="Song X.-Z."/>
            <person name="Zhang L."/>
            <person name="Thornton R."/>
            <person name="Coyle M."/>
            <person name="Francisco L."/>
            <person name="Jackson L."/>
            <person name="Javaid M."/>
            <person name="Korchina V."/>
            <person name="Kovar C."/>
            <person name="Mata R."/>
            <person name="Mathew T."/>
            <person name="Ngo R."/>
            <person name="Nguyen L."/>
            <person name="Nguyen N."/>
            <person name="Okwuonu G."/>
            <person name="Ongeri F."/>
            <person name="Pham C."/>
            <person name="Simmons D."/>
            <person name="Wilczek-Boney K."/>
            <person name="Hale W."/>
            <person name="Jakkamsetti A."/>
            <person name="Pham P."/>
            <person name="Ruth R."/>
            <person name="San Lucas F."/>
            <person name="Warren J."/>
            <person name="Zhang J."/>
            <person name="Zhao Z."/>
            <person name="Zhou C."/>
            <person name="Zhu D."/>
            <person name="Lee S."/>
            <person name="Bess C."/>
            <person name="Blankenburg K."/>
            <person name="Forbes L."/>
            <person name="Fu Q."/>
            <person name="Gubbala S."/>
            <person name="Hirani K."/>
            <person name="Jayaseelan J.C."/>
            <person name="Lara F."/>
            <person name="Munidasa M."/>
            <person name="Palculict T."/>
            <person name="Patil S."/>
            <person name="Pu L.-L."/>
            <person name="Saada N."/>
            <person name="Tang L."/>
            <person name="Weissenberger G."/>
            <person name="Zhu Y."/>
            <person name="Hemphill L."/>
            <person name="Shang Y."/>
            <person name="Youmans B."/>
            <person name="Ayvaz T."/>
            <person name="Ross M."/>
            <person name="Santibanez J."/>
            <person name="Aqrawi P."/>
            <person name="Gross S."/>
            <person name="Joshi V."/>
            <person name="Fowler G."/>
            <person name="Nazareth L."/>
            <person name="Reid J."/>
            <person name="Worley K."/>
            <person name="Petrosino J."/>
            <person name="Highlander S."/>
            <person name="Gibbs R."/>
        </authorList>
    </citation>
    <scope>NUCLEOTIDE SEQUENCE [LARGE SCALE GENOMIC DNA]</scope>
    <source>
        <strain evidence="1 2">DSM 3986</strain>
    </source>
</reference>
<name>E6LLI7_9FIRM</name>
<organism evidence="1 2">
    <name type="scientific">Lachnoanaerobaculum saburreum DSM 3986</name>
    <dbReference type="NCBI Taxonomy" id="887325"/>
    <lineage>
        <taxon>Bacteria</taxon>
        <taxon>Bacillati</taxon>
        <taxon>Bacillota</taxon>
        <taxon>Clostridia</taxon>
        <taxon>Lachnospirales</taxon>
        <taxon>Lachnospiraceae</taxon>
        <taxon>Lachnoanaerobaculum</taxon>
    </lineage>
</organism>
<evidence type="ECO:0000313" key="2">
    <source>
        <dbReference type="Proteomes" id="UP000003434"/>
    </source>
</evidence>
<evidence type="ECO:0000313" key="1">
    <source>
        <dbReference type="EMBL" id="EFU77313.1"/>
    </source>
</evidence>
<proteinExistence type="predicted"/>
<dbReference type="EMBL" id="AEPW01000028">
    <property type="protein sequence ID" value="EFU77313.1"/>
    <property type="molecule type" value="Genomic_DNA"/>
</dbReference>
<dbReference type="Proteomes" id="UP000003434">
    <property type="component" value="Unassembled WGS sequence"/>
</dbReference>
<accession>E6LLI7</accession>
<evidence type="ECO:0008006" key="3">
    <source>
        <dbReference type="Google" id="ProtNLM"/>
    </source>
</evidence>
<gene>
    <name evidence="1" type="ORF">HMPREF0381_0822</name>
</gene>
<dbReference type="RefSeq" id="WP_008750591.1">
    <property type="nucleotide sequence ID" value="NZ_GL622296.1"/>
</dbReference>
<dbReference type="HOGENOM" id="CLU_2683285_0_0_9"/>